<feature type="compositionally biased region" description="Polar residues" evidence="1">
    <location>
        <begin position="85"/>
        <end position="95"/>
    </location>
</feature>
<feature type="region of interest" description="Disordered" evidence="1">
    <location>
        <begin position="39"/>
        <end position="95"/>
    </location>
</feature>
<protein>
    <submittedName>
        <fullName evidence="2">Uncharacterized protein</fullName>
    </submittedName>
</protein>
<dbReference type="AlphaFoldDB" id="A0A0S4UA92"/>
<sequence>MRLFCWGDAGVGSPSLRAKLVAPSALPLTQVRKLRSKRLAAGQLSRRHRSGVHYGTARVPDWQTRNTGDNLLANRNLARRDNVRSPPTSSDVSRHSNISGLCVTYCAVVAPSRLLNRHNPA</sequence>
<organism evidence="2">
    <name type="scientific">Ralstonia solanacearum</name>
    <name type="common">Pseudomonas solanacearum</name>
    <dbReference type="NCBI Taxonomy" id="305"/>
    <lineage>
        <taxon>Bacteria</taxon>
        <taxon>Pseudomonadati</taxon>
        <taxon>Pseudomonadota</taxon>
        <taxon>Betaproteobacteria</taxon>
        <taxon>Burkholderiales</taxon>
        <taxon>Burkholderiaceae</taxon>
        <taxon>Ralstonia</taxon>
        <taxon>Ralstonia solanacearum species complex</taxon>
    </lineage>
</organism>
<name>A0A0S4UA92_RALSL</name>
<evidence type="ECO:0000313" key="2">
    <source>
        <dbReference type="EMBL" id="CUV19113.1"/>
    </source>
</evidence>
<dbReference type="EMBL" id="LN899821">
    <property type="protein sequence ID" value="CUV19113.1"/>
    <property type="molecule type" value="Genomic_DNA"/>
</dbReference>
<accession>A0A0S4UA92</accession>
<proteinExistence type="predicted"/>
<reference evidence="2" key="1">
    <citation type="submission" date="2015-10" db="EMBL/GenBank/DDBJ databases">
        <authorList>
            <person name="Gilbert D.G."/>
        </authorList>
    </citation>
    <scope>NUCLEOTIDE SEQUENCE</scope>
    <source>
        <strain evidence="2">Phyl III-seqv23</strain>
    </source>
</reference>
<evidence type="ECO:0000256" key="1">
    <source>
        <dbReference type="SAM" id="MobiDB-lite"/>
    </source>
</evidence>
<gene>
    <name evidence="2" type="ORF">PSS4_v1_910038</name>
</gene>